<dbReference type="Proteomes" id="UP000325315">
    <property type="component" value="Unassembled WGS sequence"/>
</dbReference>
<dbReference type="OrthoDB" id="1000793at2759"/>
<evidence type="ECO:0000313" key="1">
    <source>
        <dbReference type="EMBL" id="KAA3466462.1"/>
    </source>
</evidence>
<gene>
    <name evidence="1" type="ORF">EPI10_001553</name>
</gene>
<dbReference type="SUPFAM" id="SSF56672">
    <property type="entry name" value="DNA/RNA polymerases"/>
    <property type="match status" value="1"/>
</dbReference>
<dbReference type="InterPro" id="IPR043502">
    <property type="entry name" value="DNA/RNA_pol_sf"/>
</dbReference>
<dbReference type="InterPro" id="IPR032567">
    <property type="entry name" value="RTL1-rel"/>
</dbReference>
<sequence>MPRVSIAVSSLLGKTVLVNQKFTVQNESGDKIEVNGIQSSGSARIISAIQANKILHQGCAVFLAYVINSDSVGSQCSKIQTVFEFPDVFPEELLGLPPDREVEFAIEVYPGTAPISIPPYRMSPTKLKELKVQLQHLLDRGSIHPSTSP</sequence>
<accession>A0A5B6VBF5</accession>
<reference evidence="2" key="1">
    <citation type="journal article" date="2019" name="Plant Biotechnol. J.">
        <title>Genome sequencing of the Australian wild diploid species Gossypium australe highlights disease resistance and delayed gland morphogenesis.</title>
        <authorList>
            <person name="Cai Y."/>
            <person name="Cai X."/>
            <person name="Wang Q."/>
            <person name="Wang P."/>
            <person name="Zhang Y."/>
            <person name="Cai C."/>
            <person name="Xu Y."/>
            <person name="Wang K."/>
            <person name="Zhou Z."/>
            <person name="Wang C."/>
            <person name="Geng S."/>
            <person name="Li B."/>
            <person name="Dong Q."/>
            <person name="Hou Y."/>
            <person name="Wang H."/>
            <person name="Ai P."/>
            <person name="Liu Z."/>
            <person name="Yi F."/>
            <person name="Sun M."/>
            <person name="An G."/>
            <person name="Cheng J."/>
            <person name="Zhang Y."/>
            <person name="Shi Q."/>
            <person name="Xie Y."/>
            <person name="Shi X."/>
            <person name="Chang Y."/>
            <person name="Huang F."/>
            <person name="Chen Y."/>
            <person name="Hong S."/>
            <person name="Mi L."/>
            <person name="Sun Q."/>
            <person name="Zhang L."/>
            <person name="Zhou B."/>
            <person name="Peng R."/>
            <person name="Zhang X."/>
            <person name="Liu F."/>
        </authorList>
    </citation>
    <scope>NUCLEOTIDE SEQUENCE [LARGE SCALE GENOMIC DNA]</scope>
    <source>
        <strain evidence="2">cv. PA1801</strain>
    </source>
</reference>
<dbReference type="Gene3D" id="3.10.10.10">
    <property type="entry name" value="HIV Type 1 Reverse Transcriptase, subunit A, domain 1"/>
    <property type="match status" value="1"/>
</dbReference>
<evidence type="ECO:0000313" key="2">
    <source>
        <dbReference type="Proteomes" id="UP000325315"/>
    </source>
</evidence>
<dbReference type="PANTHER" id="PTHR15503:SF45">
    <property type="entry name" value="RNA-DIRECTED DNA POLYMERASE HOMOLOG"/>
    <property type="match status" value="1"/>
</dbReference>
<proteinExistence type="predicted"/>
<protein>
    <submittedName>
        <fullName evidence="1">DNA/RNA polymerases superfamily protein</fullName>
    </submittedName>
</protein>
<organism evidence="1 2">
    <name type="scientific">Gossypium australe</name>
    <dbReference type="NCBI Taxonomy" id="47621"/>
    <lineage>
        <taxon>Eukaryota</taxon>
        <taxon>Viridiplantae</taxon>
        <taxon>Streptophyta</taxon>
        <taxon>Embryophyta</taxon>
        <taxon>Tracheophyta</taxon>
        <taxon>Spermatophyta</taxon>
        <taxon>Magnoliopsida</taxon>
        <taxon>eudicotyledons</taxon>
        <taxon>Gunneridae</taxon>
        <taxon>Pentapetalae</taxon>
        <taxon>rosids</taxon>
        <taxon>malvids</taxon>
        <taxon>Malvales</taxon>
        <taxon>Malvaceae</taxon>
        <taxon>Malvoideae</taxon>
        <taxon>Gossypium</taxon>
    </lineage>
</organism>
<comment type="caution">
    <text evidence="1">The sequence shown here is derived from an EMBL/GenBank/DDBJ whole genome shotgun (WGS) entry which is preliminary data.</text>
</comment>
<dbReference type="PANTHER" id="PTHR15503">
    <property type="entry name" value="LDOC1 RELATED"/>
    <property type="match status" value="1"/>
</dbReference>
<dbReference type="AlphaFoldDB" id="A0A5B6VBF5"/>
<name>A0A5B6VBF5_9ROSI</name>
<dbReference type="EMBL" id="SMMG02000007">
    <property type="protein sequence ID" value="KAA3466462.1"/>
    <property type="molecule type" value="Genomic_DNA"/>
</dbReference>
<keyword evidence="2" id="KW-1185">Reference proteome</keyword>